<reference evidence="1 2" key="1">
    <citation type="submission" date="2023-11" db="EMBL/GenBank/DDBJ databases">
        <title>Draft genome of Azohydromonas lata strain H1 (DSM1123), a polyhydroxyalkanoate producer.</title>
        <authorList>
            <person name="Traversa D."/>
            <person name="D'Addabbo P."/>
            <person name="Pazzani C."/>
            <person name="Manzari C."/>
            <person name="Chiara M."/>
            <person name="Scrascia M."/>
        </authorList>
    </citation>
    <scope>NUCLEOTIDE SEQUENCE [LARGE SCALE GENOMIC DNA]</scope>
    <source>
        <strain evidence="1 2">H1</strain>
    </source>
</reference>
<comment type="caution">
    <text evidence="1">The sequence shown here is derived from an EMBL/GenBank/DDBJ whole genome shotgun (WGS) entry which is preliminary data.</text>
</comment>
<evidence type="ECO:0000313" key="1">
    <source>
        <dbReference type="EMBL" id="MDZ5459259.1"/>
    </source>
</evidence>
<keyword evidence="2" id="KW-1185">Reference proteome</keyword>
<name>A0ABU5IK60_9BURK</name>
<dbReference type="RefSeq" id="WP_322467044.1">
    <property type="nucleotide sequence ID" value="NZ_JAXOJX010000041.1"/>
</dbReference>
<accession>A0ABU5IK60</accession>
<sequence length="137" mass="14642">MSAVPLAEPVGVATGLAHTPLASKPRRRRPVVGCRPAAARAAISRIQALMREHSITVSDLGAAYALARIHELMDIHGITIGELGGGVPPADQQLPRREVRITHCPSVGHDPRYQLPPGARVVGGFTAEWNRLRGGER</sequence>
<evidence type="ECO:0000313" key="2">
    <source>
        <dbReference type="Proteomes" id="UP001293718"/>
    </source>
</evidence>
<proteinExistence type="predicted"/>
<gene>
    <name evidence="1" type="ORF">SM757_22025</name>
</gene>
<dbReference type="Proteomes" id="UP001293718">
    <property type="component" value="Unassembled WGS sequence"/>
</dbReference>
<organism evidence="1 2">
    <name type="scientific">Azohydromonas lata</name>
    <dbReference type="NCBI Taxonomy" id="45677"/>
    <lineage>
        <taxon>Bacteria</taxon>
        <taxon>Pseudomonadati</taxon>
        <taxon>Pseudomonadota</taxon>
        <taxon>Betaproteobacteria</taxon>
        <taxon>Burkholderiales</taxon>
        <taxon>Sphaerotilaceae</taxon>
        <taxon>Azohydromonas</taxon>
    </lineage>
</organism>
<dbReference type="EMBL" id="JAXOJX010000041">
    <property type="protein sequence ID" value="MDZ5459259.1"/>
    <property type="molecule type" value="Genomic_DNA"/>
</dbReference>
<protein>
    <submittedName>
        <fullName evidence="1">Uncharacterized protein</fullName>
    </submittedName>
</protein>